<dbReference type="PATRIC" id="fig|1210046.3.peg.282"/>
<gene>
    <name evidence="2" type="ORF">B277_01424</name>
</gene>
<dbReference type="Proteomes" id="UP000004474">
    <property type="component" value="Unassembled WGS sequence"/>
</dbReference>
<dbReference type="RefSeq" id="WP_007924289.1">
    <property type="nucleotide sequence ID" value="NZ_ALWX01000004.1"/>
</dbReference>
<protein>
    <submittedName>
        <fullName evidence="2">Uncharacterized protein</fullName>
    </submittedName>
</protein>
<sequence length="86" mass="9281">MHVVVPDLTVERHEATLRRLEEHDAEDPVEVDDAAADDCRGPDARTGQSPVMPTSLLRIVLASASATGELSRPSVETGLTSTTWLM</sequence>
<name>K1E6F0_9MICO</name>
<proteinExistence type="predicted"/>
<comment type="caution">
    <text evidence="2">The sequence shown here is derived from an EMBL/GenBank/DDBJ whole genome shotgun (WGS) entry which is preliminary data.</text>
</comment>
<dbReference type="AlphaFoldDB" id="K1E6F0"/>
<evidence type="ECO:0000313" key="3">
    <source>
        <dbReference type="Proteomes" id="UP000004474"/>
    </source>
</evidence>
<evidence type="ECO:0000256" key="1">
    <source>
        <dbReference type="SAM" id="MobiDB-lite"/>
    </source>
</evidence>
<evidence type="ECO:0000313" key="2">
    <source>
        <dbReference type="EMBL" id="EKA62651.1"/>
    </source>
</evidence>
<organism evidence="2 3">
    <name type="scientific">Janibacter hoylei PVAS-1</name>
    <dbReference type="NCBI Taxonomy" id="1210046"/>
    <lineage>
        <taxon>Bacteria</taxon>
        <taxon>Bacillati</taxon>
        <taxon>Actinomycetota</taxon>
        <taxon>Actinomycetes</taxon>
        <taxon>Micrococcales</taxon>
        <taxon>Intrasporangiaceae</taxon>
        <taxon>Janibacter</taxon>
    </lineage>
</organism>
<dbReference type="EMBL" id="ALWX01000004">
    <property type="protein sequence ID" value="EKA62651.1"/>
    <property type="molecule type" value="Genomic_DNA"/>
</dbReference>
<feature type="region of interest" description="Disordered" evidence="1">
    <location>
        <begin position="19"/>
        <end position="51"/>
    </location>
</feature>
<accession>K1E6F0</accession>
<reference evidence="2 3" key="1">
    <citation type="journal article" date="2012" name="J. Bacteriol.">
        <title>Genome Sequence of Janibacter hoylei MTCC8307, Isolated from the Stratospheric Air.</title>
        <authorList>
            <person name="Pawar S.P."/>
            <person name="Dhotre D.P."/>
            <person name="Shetty S.A."/>
            <person name="Chowdhury S.P."/>
            <person name="Chaudhari B.L."/>
            <person name="Shouche Y.S."/>
        </authorList>
    </citation>
    <scope>NUCLEOTIDE SEQUENCE [LARGE SCALE GENOMIC DNA]</scope>
    <source>
        <strain evidence="2 3">PVAS-1</strain>
    </source>
</reference>
<feature type="compositionally biased region" description="Acidic residues" evidence="1">
    <location>
        <begin position="23"/>
        <end position="36"/>
    </location>
</feature>